<protein>
    <submittedName>
        <fullName evidence="2">Uncharacterized protein</fullName>
    </submittedName>
</protein>
<reference evidence="2" key="1">
    <citation type="submission" date="2022-07" db="EMBL/GenBank/DDBJ databases">
        <title>Genome Sequence of Physisporinus lineatus.</title>
        <authorList>
            <person name="Buettner E."/>
        </authorList>
    </citation>
    <scope>NUCLEOTIDE SEQUENCE</scope>
    <source>
        <strain evidence="2">VT162</strain>
    </source>
</reference>
<organism evidence="2 3">
    <name type="scientific">Meripilus lineatus</name>
    <dbReference type="NCBI Taxonomy" id="2056292"/>
    <lineage>
        <taxon>Eukaryota</taxon>
        <taxon>Fungi</taxon>
        <taxon>Dikarya</taxon>
        <taxon>Basidiomycota</taxon>
        <taxon>Agaricomycotina</taxon>
        <taxon>Agaricomycetes</taxon>
        <taxon>Polyporales</taxon>
        <taxon>Meripilaceae</taxon>
        <taxon>Meripilus</taxon>
    </lineage>
</organism>
<evidence type="ECO:0000313" key="3">
    <source>
        <dbReference type="Proteomes" id="UP001212997"/>
    </source>
</evidence>
<gene>
    <name evidence="2" type="ORF">NLI96_g11510</name>
</gene>
<proteinExistence type="predicted"/>
<evidence type="ECO:0000256" key="1">
    <source>
        <dbReference type="SAM" id="MobiDB-lite"/>
    </source>
</evidence>
<sequence length="279" mass="30680">MYTANPSSPRSPRSPRHRPILRNYVSHLDQAADHEAQVQDNDIFSIQRSIDRPLAVKYPANESSLKKVGVTHSPDVYDRKGIKVKPNPCALTRLPSRVFHESPVKRKANKGDKYPASLGHGPPPGGRAKARARLAGINEDEKTTNQEARYPRTSTPHPHSFVPSDDDDDDTVTAPIKKPLFEHTGYPADDLTSFVNACDDEDDNVFLLGQHEGGSNIAQAQARIASTTDFSRVTGRSSNRVAFRSSRARSRSPASRTPKSARSTWQVESVDDDGCLGGF</sequence>
<feature type="region of interest" description="Disordered" evidence="1">
    <location>
        <begin position="236"/>
        <end position="267"/>
    </location>
</feature>
<keyword evidence="3" id="KW-1185">Reference proteome</keyword>
<feature type="region of interest" description="Disordered" evidence="1">
    <location>
        <begin position="103"/>
        <end position="170"/>
    </location>
</feature>
<dbReference type="EMBL" id="JANAWD010000778">
    <property type="protein sequence ID" value="KAJ3475925.1"/>
    <property type="molecule type" value="Genomic_DNA"/>
</dbReference>
<evidence type="ECO:0000313" key="2">
    <source>
        <dbReference type="EMBL" id="KAJ3475925.1"/>
    </source>
</evidence>
<dbReference type="AlphaFoldDB" id="A0AAD5UT72"/>
<feature type="compositionally biased region" description="Low complexity" evidence="1">
    <location>
        <begin position="236"/>
        <end position="263"/>
    </location>
</feature>
<feature type="compositionally biased region" description="Basic and acidic residues" evidence="1">
    <location>
        <begin position="103"/>
        <end position="113"/>
    </location>
</feature>
<name>A0AAD5UT72_9APHY</name>
<accession>A0AAD5UT72</accession>
<dbReference type="Proteomes" id="UP001212997">
    <property type="component" value="Unassembled WGS sequence"/>
</dbReference>
<comment type="caution">
    <text evidence="2">The sequence shown here is derived from an EMBL/GenBank/DDBJ whole genome shotgun (WGS) entry which is preliminary data.</text>
</comment>